<feature type="transmembrane region" description="Helical" evidence="8">
    <location>
        <begin position="957"/>
        <end position="979"/>
    </location>
</feature>
<evidence type="ECO:0000256" key="7">
    <source>
        <dbReference type="SAM" id="MobiDB-lite"/>
    </source>
</evidence>
<evidence type="ECO:0000256" key="4">
    <source>
        <dbReference type="ARBA" id="ARBA00022989"/>
    </source>
</evidence>
<dbReference type="PANTHER" id="PTHR11654">
    <property type="entry name" value="OLIGOPEPTIDE TRANSPORTER-RELATED"/>
    <property type="match status" value="1"/>
</dbReference>
<feature type="non-terminal residue" evidence="9">
    <location>
        <position position="1"/>
    </location>
</feature>
<accession>A0AA88W6V2</accession>
<dbReference type="Gene3D" id="1.20.1250.20">
    <property type="entry name" value="MFS general substrate transporter like domains"/>
    <property type="match status" value="2"/>
</dbReference>
<evidence type="ECO:0000256" key="6">
    <source>
        <dbReference type="ARBA" id="ARBA00044504"/>
    </source>
</evidence>
<dbReference type="AlphaFoldDB" id="A0AA88W6V2"/>
<evidence type="ECO:0000256" key="8">
    <source>
        <dbReference type="SAM" id="Phobius"/>
    </source>
</evidence>
<dbReference type="Pfam" id="PF00854">
    <property type="entry name" value="PTR2"/>
    <property type="match status" value="2"/>
</dbReference>
<feature type="transmembrane region" description="Helical" evidence="8">
    <location>
        <begin position="918"/>
        <end position="936"/>
    </location>
</feature>
<dbReference type="InterPro" id="IPR036259">
    <property type="entry name" value="MFS_trans_sf"/>
</dbReference>
<feature type="transmembrane region" description="Helical" evidence="8">
    <location>
        <begin position="548"/>
        <end position="573"/>
    </location>
</feature>
<evidence type="ECO:0000256" key="1">
    <source>
        <dbReference type="ARBA" id="ARBA00004141"/>
    </source>
</evidence>
<keyword evidence="3 8" id="KW-0812">Transmembrane</keyword>
<dbReference type="GO" id="GO:0016020">
    <property type="term" value="C:membrane"/>
    <property type="evidence" value="ECO:0007669"/>
    <property type="project" value="UniProtKB-SubCell"/>
</dbReference>
<feature type="transmembrane region" description="Helical" evidence="8">
    <location>
        <begin position="654"/>
        <end position="675"/>
    </location>
</feature>
<evidence type="ECO:0000256" key="5">
    <source>
        <dbReference type="ARBA" id="ARBA00023136"/>
    </source>
</evidence>
<comment type="subcellular location">
    <subcellularLocation>
        <location evidence="1">Membrane</location>
        <topology evidence="1">Multi-pass membrane protein</topology>
    </subcellularLocation>
</comment>
<dbReference type="GO" id="GO:0022857">
    <property type="term" value="F:transmembrane transporter activity"/>
    <property type="evidence" value="ECO:0007669"/>
    <property type="project" value="InterPro"/>
</dbReference>
<keyword evidence="4 8" id="KW-1133">Transmembrane helix</keyword>
<feature type="transmembrane region" description="Helical" evidence="8">
    <location>
        <begin position="338"/>
        <end position="360"/>
    </location>
</feature>
<name>A0AA88W6V2_9ASTE</name>
<comment type="similarity">
    <text evidence="6">Belongs to the major facilitator superfamily. Phosphate:H(+) symporter (TC 2.A.1.9) family.</text>
</comment>
<protein>
    <submittedName>
        <fullName evidence="9">Uncharacterized protein</fullName>
    </submittedName>
</protein>
<feature type="transmembrane region" description="Helical" evidence="8">
    <location>
        <begin position="102"/>
        <end position="122"/>
    </location>
</feature>
<dbReference type="EMBL" id="JAVXUP010000726">
    <property type="protein sequence ID" value="KAK3022176.1"/>
    <property type="molecule type" value="Genomic_DNA"/>
</dbReference>
<feature type="compositionally biased region" description="Basic and acidic residues" evidence="7">
    <location>
        <begin position="501"/>
        <end position="521"/>
    </location>
</feature>
<sequence length="1111" mass="122685">GLMLITIQARYPSLYPEPCNNKSSCMEGGIAVLFYTSLSLLALGSGGVRGALPALGADQFNRKDPEEAKALGSYFNWLTLSTTVGASVGVTGIVWVSINKGWWKGFFIGVVATFVGFVVLSLGKPFYRLQAPGDGPIIRIAQVIAAAFKNRKLVLPEDSDELHETNEKEVVPTEAKIAHTKQFRFLDKAAILQDGCIPTPWTLCTVTQVEEVKVLTRMLPIIGSTILMNTCLAQLQTFSVQQGSIMDKSLGNLQVPAPSIPVIPLVFMSILLPIYEFVFVPFARKITKHPSGITQLQRVGVGLVLSAVSMAVAGMVEVRRKNQSHKSPLKPISLFWLSFQYGIFGIADMFTLVGLLEFFYREAPVGMRSLSTSFTWISLSFGYFLSSVFVSVINAVTKRVTPSKQGWLHGEVLDQNNLQLFYWFLAILSCINFVNYLYWASWYNYKTEDAVEAELKSPPLNAAPLLGEAQEDVSKTTKEASSVEPKEDELSKTTGEAPSLEPKEDAKDEEEKVAEDHGDQDQGTKLGCSILSPWFKVQTKGGFTASAFTYGLVLLENMAFVANQASMVLYFYGTLHFNLAASANTVTNFMGSTFLLSLVGGFISDTYINRFHTCLIFGVIEILGLILITIQARYPSLYPKPCNNKSSCMEGGIGVLFYSSLYLFALGSGGMRGALPALGADQFNRKDPEEAKALASYFNWLMLSTTIGSSVGVTGIVWVSTNKGWWKGFFIGLVASFVGFVVLSLGKPFYRLQAPGDGPIIRVAQVIAVAFKNRKLVLPEDSDELHETNEQEVDSKGPKIAHTKQFRCLDKAAILQGGCTPTPWTLCTVTQVEEVKVLTRMLPIIGSTILMNTCSAQLQTFSIQQGNKMDKTLGSLQVPAPSIPVIPFVFMSILLPVYEFVFVPFARKITKHPSGIKQLQRVGVGLVLSAMSMAVAGMVEVRRKNQSRKSPLKPISLFWLSFQYGIFGIAEMFTLVGLLEFFYKEAPDRMRSLSTSFTWISFSFGYFLSSVFVSVLNAVTKRITPSKQGWLHGDVLDHNNLQLFYWFLAILNCLNFVNYLYWASWYKYRTEDAVEAELQSPSLNAVPLSGEAQEDVSQTTSEAASVETQRR</sequence>
<feature type="transmembrane region" description="Helical" evidence="8">
    <location>
        <begin position="585"/>
        <end position="603"/>
    </location>
</feature>
<feature type="transmembrane region" description="Helical" evidence="8">
    <location>
        <begin position="999"/>
        <end position="1020"/>
    </location>
</feature>
<proteinExistence type="inferred from homology"/>
<feature type="transmembrane region" description="Helical" evidence="8">
    <location>
        <begin position="615"/>
        <end position="634"/>
    </location>
</feature>
<feature type="region of interest" description="Disordered" evidence="7">
    <location>
        <begin position="1088"/>
        <end position="1111"/>
    </location>
</feature>
<organism evidence="9 10">
    <name type="scientific">Escallonia herrerae</name>
    <dbReference type="NCBI Taxonomy" id="1293975"/>
    <lineage>
        <taxon>Eukaryota</taxon>
        <taxon>Viridiplantae</taxon>
        <taxon>Streptophyta</taxon>
        <taxon>Embryophyta</taxon>
        <taxon>Tracheophyta</taxon>
        <taxon>Spermatophyta</taxon>
        <taxon>Magnoliopsida</taxon>
        <taxon>eudicotyledons</taxon>
        <taxon>Gunneridae</taxon>
        <taxon>Pentapetalae</taxon>
        <taxon>asterids</taxon>
        <taxon>campanulids</taxon>
        <taxon>Escalloniales</taxon>
        <taxon>Escalloniaceae</taxon>
        <taxon>Escallonia</taxon>
    </lineage>
</organism>
<feature type="transmembrane region" description="Helical" evidence="8">
    <location>
        <begin position="725"/>
        <end position="745"/>
    </location>
</feature>
<keyword evidence="5 8" id="KW-0472">Membrane</keyword>
<dbReference type="SUPFAM" id="SSF103473">
    <property type="entry name" value="MFS general substrate transporter"/>
    <property type="match status" value="3"/>
</dbReference>
<evidence type="ECO:0000256" key="2">
    <source>
        <dbReference type="ARBA" id="ARBA00005982"/>
    </source>
</evidence>
<evidence type="ECO:0000313" key="10">
    <source>
        <dbReference type="Proteomes" id="UP001188597"/>
    </source>
</evidence>
<comment type="similarity">
    <text evidence="2">Belongs to the major facilitator superfamily. Proton-dependent oligopeptide transporter (POT/PTR) (TC 2.A.17) family.</text>
</comment>
<feature type="transmembrane region" description="Helical" evidence="8">
    <location>
        <begin position="878"/>
        <end position="898"/>
    </location>
</feature>
<feature type="transmembrane region" description="Helical" evidence="8">
    <location>
        <begin position="30"/>
        <end position="52"/>
    </location>
</feature>
<feature type="transmembrane region" description="Helical" evidence="8">
    <location>
        <begin position="259"/>
        <end position="278"/>
    </location>
</feature>
<feature type="transmembrane region" description="Helical" evidence="8">
    <location>
        <begin position="73"/>
        <end position="96"/>
    </location>
</feature>
<feature type="compositionally biased region" description="Polar residues" evidence="7">
    <location>
        <begin position="1095"/>
        <end position="1111"/>
    </location>
</feature>
<gene>
    <name evidence="9" type="ORF">RJ639_045371</name>
</gene>
<feature type="transmembrane region" description="Helical" evidence="8">
    <location>
        <begin position="381"/>
        <end position="400"/>
    </location>
</feature>
<feature type="transmembrane region" description="Helical" evidence="8">
    <location>
        <begin position="1041"/>
        <end position="1062"/>
    </location>
</feature>
<dbReference type="InterPro" id="IPR000109">
    <property type="entry name" value="POT_fam"/>
</dbReference>
<feature type="region of interest" description="Disordered" evidence="7">
    <location>
        <begin position="466"/>
        <end position="521"/>
    </location>
</feature>
<keyword evidence="10" id="KW-1185">Reference proteome</keyword>
<evidence type="ECO:0000256" key="3">
    <source>
        <dbReference type="ARBA" id="ARBA00022692"/>
    </source>
</evidence>
<feature type="transmembrane region" description="Helical" evidence="8">
    <location>
        <begin position="299"/>
        <end position="318"/>
    </location>
</feature>
<feature type="transmembrane region" description="Helical" evidence="8">
    <location>
        <begin position="420"/>
        <end position="439"/>
    </location>
</feature>
<feature type="transmembrane region" description="Helical" evidence="8">
    <location>
        <begin position="696"/>
        <end position="719"/>
    </location>
</feature>
<dbReference type="Proteomes" id="UP001188597">
    <property type="component" value="Unassembled WGS sequence"/>
</dbReference>
<comment type="caution">
    <text evidence="9">The sequence shown here is derived from an EMBL/GenBank/DDBJ whole genome shotgun (WGS) entry which is preliminary data.</text>
</comment>
<feature type="transmembrane region" description="Helical" evidence="8">
    <location>
        <begin position="218"/>
        <end position="239"/>
    </location>
</feature>
<evidence type="ECO:0000313" key="9">
    <source>
        <dbReference type="EMBL" id="KAK3022176.1"/>
    </source>
</evidence>
<reference evidence="9" key="1">
    <citation type="submission" date="2022-12" db="EMBL/GenBank/DDBJ databases">
        <title>Draft genome assemblies for two species of Escallonia (Escalloniales).</title>
        <authorList>
            <person name="Chanderbali A."/>
            <person name="Dervinis C."/>
            <person name="Anghel I."/>
            <person name="Soltis D."/>
            <person name="Soltis P."/>
            <person name="Zapata F."/>
        </authorList>
    </citation>
    <scope>NUCLEOTIDE SEQUENCE</scope>
    <source>
        <strain evidence="9">UCBG64.0493</strain>
        <tissue evidence="9">Leaf</tissue>
    </source>
</reference>